<dbReference type="Pfam" id="PF13927">
    <property type="entry name" value="Ig_3"/>
    <property type="match status" value="1"/>
</dbReference>
<evidence type="ECO:0000256" key="1">
    <source>
        <dbReference type="ARBA" id="ARBA00004479"/>
    </source>
</evidence>
<sequence length="300" mass="32965">MITSMLRFHPWTCCTLSIWVTVPQKIVNVIVGQTANLQCTFTTNVPMTSLLVQWTLYPRASLTPEETQIGKQFQNRLTVHSMINTTKNASISISNMQTADAGTYTCDVRNFPDISGQAEASVTVNVLEKPSYPACAVHGDVSTGHLVTLTCHSSNGSPSPQYTWSRIEQGKKMNEPTLKVVPDSFHFSFCFACASSTLDVNTGTMYIRNISQFEFGTYQCNASNSVGFSTCTVELSSGTATIVGAVIGALLAVAFIVLLVWFITHKLKKQKQAEQKQNYNFCIALGCVSCVFYHGYIRSN</sequence>
<dbReference type="InterPro" id="IPR003598">
    <property type="entry name" value="Ig_sub2"/>
</dbReference>
<feature type="domain" description="Ig-like" evidence="12">
    <location>
        <begin position="32"/>
        <end position="123"/>
    </location>
</feature>
<feature type="transmembrane region" description="Helical" evidence="10">
    <location>
        <begin position="279"/>
        <end position="297"/>
    </location>
</feature>
<dbReference type="AlphaFoldDB" id="A0A3B4D6Y3"/>
<dbReference type="STRING" id="42514.ENSPNAP00000018694"/>
<evidence type="ECO:0000256" key="2">
    <source>
        <dbReference type="ARBA" id="ARBA00017514"/>
    </source>
</evidence>
<dbReference type="InterPro" id="IPR036179">
    <property type="entry name" value="Ig-like_dom_sf"/>
</dbReference>
<evidence type="ECO:0000256" key="9">
    <source>
        <dbReference type="ARBA" id="ARBA00023319"/>
    </source>
</evidence>
<evidence type="ECO:0000256" key="8">
    <source>
        <dbReference type="ARBA" id="ARBA00023157"/>
    </source>
</evidence>
<evidence type="ECO:0000313" key="14">
    <source>
        <dbReference type="Proteomes" id="UP001501920"/>
    </source>
</evidence>
<evidence type="ECO:0000313" key="13">
    <source>
        <dbReference type="Ensembl" id="ENSPNAP00000018694.2"/>
    </source>
</evidence>
<dbReference type="GeneTree" id="ENSGT00940000160507"/>
<dbReference type="SMART" id="SM00408">
    <property type="entry name" value="IGc2"/>
    <property type="match status" value="2"/>
</dbReference>
<name>A0A3B4D6Y3_PYGNA</name>
<dbReference type="Proteomes" id="UP001501920">
    <property type="component" value="Chromosome 16"/>
</dbReference>
<dbReference type="GO" id="GO:0030277">
    <property type="term" value="P:maintenance of gastrointestinal epithelium"/>
    <property type="evidence" value="ECO:0007669"/>
    <property type="project" value="InterPro"/>
</dbReference>
<evidence type="ECO:0000259" key="12">
    <source>
        <dbReference type="PROSITE" id="PS50835"/>
    </source>
</evidence>
<dbReference type="PANTHER" id="PTHR44974:SF1">
    <property type="entry name" value="V-SET AND IMMUNOGLOBULIN DOMAIN-CONTAINING PROTEIN 1"/>
    <property type="match status" value="1"/>
</dbReference>
<dbReference type="InterPro" id="IPR007110">
    <property type="entry name" value="Ig-like_dom"/>
</dbReference>
<dbReference type="Pfam" id="PF07686">
    <property type="entry name" value="V-set"/>
    <property type="match status" value="1"/>
</dbReference>
<dbReference type="Gene3D" id="2.60.40.10">
    <property type="entry name" value="Immunoglobulins"/>
    <property type="match status" value="2"/>
</dbReference>
<dbReference type="OMA" id="LGNSTCE"/>
<keyword evidence="6 10" id="KW-1133">Transmembrane helix</keyword>
<dbReference type="PROSITE" id="PS50835">
    <property type="entry name" value="IG_LIKE"/>
    <property type="match status" value="2"/>
</dbReference>
<dbReference type="InterPro" id="IPR003599">
    <property type="entry name" value="Ig_sub"/>
</dbReference>
<evidence type="ECO:0000256" key="6">
    <source>
        <dbReference type="ARBA" id="ARBA00022989"/>
    </source>
</evidence>
<evidence type="ECO:0000256" key="5">
    <source>
        <dbReference type="ARBA" id="ARBA00022737"/>
    </source>
</evidence>
<evidence type="ECO:0000256" key="4">
    <source>
        <dbReference type="ARBA" id="ARBA00022729"/>
    </source>
</evidence>
<reference evidence="13 14" key="1">
    <citation type="submission" date="2020-10" db="EMBL/GenBank/DDBJ databases">
        <title>Pygocentrus nattereri (red-bellied piranha) genome, fPygNat1, primary haplotype.</title>
        <authorList>
            <person name="Myers G."/>
            <person name="Meyer A."/>
            <person name="Karagic N."/>
            <person name="Pippel M."/>
            <person name="Winkler S."/>
            <person name="Tracey A."/>
            <person name="Wood J."/>
            <person name="Formenti G."/>
            <person name="Howe K."/>
            <person name="Fedrigo O."/>
            <person name="Jarvis E.D."/>
        </authorList>
    </citation>
    <scope>NUCLEOTIDE SEQUENCE [LARGE SCALE GENOMIC DNA]</scope>
</reference>
<feature type="transmembrane region" description="Helical" evidence="10">
    <location>
        <begin position="242"/>
        <end position="263"/>
    </location>
</feature>
<comment type="subcellular location">
    <subcellularLocation>
        <location evidence="1">Membrane</location>
        <topology evidence="1">Single-pass type I membrane protein</topology>
    </subcellularLocation>
</comment>
<dbReference type="SUPFAM" id="SSF48726">
    <property type="entry name" value="Immunoglobulin"/>
    <property type="match status" value="2"/>
</dbReference>
<keyword evidence="8" id="KW-1015">Disulfide bond</keyword>
<keyword evidence="14" id="KW-1185">Reference proteome</keyword>
<dbReference type="GO" id="GO:0003382">
    <property type="term" value="P:epithelial cell morphogenesis"/>
    <property type="evidence" value="ECO:0007669"/>
    <property type="project" value="InterPro"/>
</dbReference>
<evidence type="ECO:0000256" key="7">
    <source>
        <dbReference type="ARBA" id="ARBA00023136"/>
    </source>
</evidence>
<feature type="signal peptide" evidence="11">
    <location>
        <begin position="1"/>
        <end position="23"/>
    </location>
</feature>
<feature type="chain" id="PRO_5043579511" description="V-set and immunoglobulin domain-containing protein 1" evidence="11">
    <location>
        <begin position="24"/>
        <end position="300"/>
    </location>
</feature>
<keyword evidence="9" id="KW-0393">Immunoglobulin domain</keyword>
<reference evidence="13" key="2">
    <citation type="submission" date="2025-08" db="UniProtKB">
        <authorList>
            <consortium name="Ensembl"/>
        </authorList>
    </citation>
    <scope>IDENTIFICATION</scope>
</reference>
<dbReference type="Ensembl" id="ENSPNAT00000039082.2">
    <property type="protein sequence ID" value="ENSPNAP00000018694.2"/>
    <property type="gene ID" value="ENSPNAG00000025168.2"/>
</dbReference>
<feature type="domain" description="Ig-like" evidence="12">
    <location>
        <begin position="130"/>
        <end position="236"/>
    </location>
</feature>
<keyword evidence="3 10" id="KW-0812">Transmembrane</keyword>
<protein>
    <recommendedName>
        <fullName evidence="2">V-set and immunoglobulin domain-containing protein 1</fullName>
    </recommendedName>
</protein>
<keyword evidence="7 10" id="KW-0472">Membrane</keyword>
<evidence type="ECO:0000256" key="3">
    <source>
        <dbReference type="ARBA" id="ARBA00022692"/>
    </source>
</evidence>
<organism evidence="13 14">
    <name type="scientific">Pygocentrus nattereri</name>
    <name type="common">Red-bellied piranha</name>
    <dbReference type="NCBI Taxonomy" id="42514"/>
    <lineage>
        <taxon>Eukaryota</taxon>
        <taxon>Metazoa</taxon>
        <taxon>Chordata</taxon>
        <taxon>Craniata</taxon>
        <taxon>Vertebrata</taxon>
        <taxon>Euteleostomi</taxon>
        <taxon>Actinopterygii</taxon>
        <taxon>Neopterygii</taxon>
        <taxon>Teleostei</taxon>
        <taxon>Ostariophysi</taxon>
        <taxon>Characiformes</taxon>
        <taxon>Characoidei</taxon>
        <taxon>Pygocentrus</taxon>
    </lineage>
</organism>
<dbReference type="PANTHER" id="PTHR44974">
    <property type="entry name" value="V-SET AND IMMUNOGLOBULIN DOMAIN-CONTAINING PROTEIN 1"/>
    <property type="match status" value="1"/>
</dbReference>
<dbReference type="GO" id="GO:0016323">
    <property type="term" value="C:basolateral plasma membrane"/>
    <property type="evidence" value="ECO:0007669"/>
    <property type="project" value="TreeGrafter"/>
</dbReference>
<dbReference type="InterPro" id="IPR029861">
    <property type="entry name" value="VSIG1"/>
</dbReference>
<proteinExistence type="predicted"/>
<dbReference type="InterPro" id="IPR013783">
    <property type="entry name" value="Ig-like_fold"/>
</dbReference>
<keyword evidence="5" id="KW-0677">Repeat</keyword>
<dbReference type="InterPro" id="IPR013106">
    <property type="entry name" value="Ig_V-set"/>
</dbReference>
<reference evidence="13" key="3">
    <citation type="submission" date="2025-09" db="UniProtKB">
        <authorList>
            <consortium name="Ensembl"/>
        </authorList>
    </citation>
    <scope>IDENTIFICATION</scope>
</reference>
<evidence type="ECO:0000256" key="10">
    <source>
        <dbReference type="SAM" id="Phobius"/>
    </source>
</evidence>
<evidence type="ECO:0000256" key="11">
    <source>
        <dbReference type="SAM" id="SignalP"/>
    </source>
</evidence>
<keyword evidence="4 11" id="KW-0732">Signal</keyword>
<dbReference type="SMART" id="SM00409">
    <property type="entry name" value="IG"/>
    <property type="match status" value="2"/>
</dbReference>
<accession>A0A3B4D6Y3</accession>